<reference evidence="1" key="1">
    <citation type="submission" date="2021-02" db="EMBL/GenBank/DDBJ databases">
        <authorList>
            <person name="Dougan E. K."/>
            <person name="Rhodes N."/>
            <person name="Thang M."/>
            <person name="Chan C."/>
        </authorList>
    </citation>
    <scope>NUCLEOTIDE SEQUENCE</scope>
</reference>
<keyword evidence="2" id="KW-1185">Reference proteome</keyword>
<name>A0A813ASI5_9DINO</name>
<comment type="caution">
    <text evidence="1">The sequence shown here is derived from an EMBL/GenBank/DDBJ whole genome shotgun (WGS) entry which is preliminary data.</text>
</comment>
<dbReference type="EMBL" id="CAJNJA010063252">
    <property type="protein sequence ID" value="CAE7879051.1"/>
    <property type="molecule type" value="Genomic_DNA"/>
</dbReference>
<accession>A0A813ASI5</accession>
<proteinExistence type="predicted"/>
<organism evidence="1 2">
    <name type="scientific">Symbiodinium necroappetens</name>
    <dbReference type="NCBI Taxonomy" id="1628268"/>
    <lineage>
        <taxon>Eukaryota</taxon>
        <taxon>Sar</taxon>
        <taxon>Alveolata</taxon>
        <taxon>Dinophyceae</taxon>
        <taxon>Suessiales</taxon>
        <taxon>Symbiodiniaceae</taxon>
        <taxon>Symbiodinium</taxon>
    </lineage>
</organism>
<dbReference type="AlphaFoldDB" id="A0A813ASI5"/>
<feature type="non-terminal residue" evidence="1">
    <location>
        <position position="102"/>
    </location>
</feature>
<dbReference type="Proteomes" id="UP000601435">
    <property type="component" value="Unassembled WGS sequence"/>
</dbReference>
<sequence length="102" mass="11083">MKKLLPNISALSPKMTCDVLAAVAKAGQKEAEFLQHVEAAVNERPYKYHAEHLISMLRDLSLLKAASAPLRAHLMQRHFELADCTPSALCALPTALAGHPAE</sequence>
<gene>
    <name evidence="1" type="ORF">SNEC2469_LOCUS28771</name>
</gene>
<evidence type="ECO:0000313" key="2">
    <source>
        <dbReference type="Proteomes" id="UP000601435"/>
    </source>
</evidence>
<evidence type="ECO:0000313" key="1">
    <source>
        <dbReference type="EMBL" id="CAE7879051.1"/>
    </source>
</evidence>
<protein>
    <submittedName>
        <fullName evidence="1">Uncharacterized protein</fullName>
    </submittedName>
</protein>
<dbReference type="OrthoDB" id="449416at2759"/>